<evidence type="ECO:0000313" key="2">
    <source>
        <dbReference type="Proteomes" id="UP000035722"/>
    </source>
</evidence>
<keyword evidence="2" id="KW-1185">Reference proteome</keyword>
<dbReference type="InterPro" id="IPR037210">
    <property type="entry name" value="YoaC-like_sf"/>
</dbReference>
<dbReference type="Gene3D" id="1.20.1290.30">
    <property type="match status" value="1"/>
</dbReference>
<sequence length="270" mass="29596">MSQQAADEERWALGVASDLLIEAGFHIVHRSGGSTPSASFTAPSTATDDWCIEHMETGDTLSVWTSLMSNLSNCYALERLVQRHSNVVHITGRGGGAPRGNGPVLMAWPDMEDIGKLVRYGRGIRAICLITGNADQIRPWVMAMKPDILGDGSDWETFSPDLDPIVIEALRSLTLTVNHNNTISAGYEKDRVVGVLLALRDARIPMDADAIQGWALAHGWAGKNPERLAQYVRDINSGKRPRARPVLRAEYIDHLRQKLASGHNDPDAED</sequence>
<accession>A0A024H1U6</accession>
<dbReference type="Proteomes" id="UP000035722">
    <property type="component" value="Unassembled WGS sequence"/>
</dbReference>
<reference evidence="2" key="1">
    <citation type="journal article" date="2014" name="Genome Announc.">
        <title>Genome Sequence of Arthrobacter siccitolerans 4J27, a Xeroprotectant-Producing Desiccation-Tolerant Microorganism.</title>
        <authorList>
            <person name="Manzanera M."/>
            <person name="Santa-Cruz-Calvo L."/>
            <person name="Vilchez J.I."/>
            <person name="Garcia-Fontana C."/>
            <person name="Silva-Castro G.A."/>
            <person name="Calvo C."/>
            <person name="Gonzalez-Lopez J."/>
        </authorList>
    </citation>
    <scope>NUCLEOTIDE SEQUENCE [LARGE SCALE GENOMIC DNA]</scope>
    <source>
        <strain evidence="2">4J27</strain>
    </source>
</reference>
<dbReference type="AlphaFoldDB" id="A0A024H1U6"/>
<name>A0A024H1U6_9MICC</name>
<gene>
    <name evidence="1" type="ORF">ARTSIC4J27_2120</name>
</gene>
<evidence type="ECO:0000313" key="1">
    <source>
        <dbReference type="EMBL" id="CCQ46160.1"/>
    </source>
</evidence>
<organism evidence="1 2">
    <name type="scientific">Pseudarthrobacter siccitolerans</name>
    <dbReference type="NCBI Taxonomy" id="861266"/>
    <lineage>
        <taxon>Bacteria</taxon>
        <taxon>Bacillati</taxon>
        <taxon>Actinomycetota</taxon>
        <taxon>Actinomycetes</taxon>
        <taxon>Micrococcales</taxon>
        <taxon>Micrococcaceae</taxon>
        <taxon>Pseudarthrobacter</taxon>
    </lineage>
</organism>
<proteinExistence type="predicted"/>
<comment type="caution">
    <text evidence="1">The sequence shown here is derived from an EMBL/GenBank/DDBJ whole genome shotgun (WGS) entry which is preliminary data.</text>
</comment>
<dbReference type="EMBL" id="CAQI01000042">
    <property type="protein sequence ID" value="CCQ46160.1"/>
    <property type="molecule type" value="Genomic_DNA"/>
</dbReference>
<protein>
    <submittedName>
        <fullName evidence="1">Uncharacterized protein</fullName>
    </submittedName>
</protein>